<dbReference type="InterPro" id="IPR029062">
    <property type="entry name" value="Class_I_gatase-like"/>
</dbReference>
<dbReference type="Pfam" id="PF00092">
    <property type="entry name" value="VWA"/>
    <property type="match status" value="1"/>
</dbReference>
<sequence>MPVNGGQRTMAVPQTMKTVTASRGLVLALLVLALWNPPLLTRQGTLDIALVDLTSTESAEHDALVARLNNTLASLNLEANWHPVTASTTNADTAISAARQSIPTASANPLLLLVADDTAEYRITEYLQKSPTTRVSNFWLPVPTSTTEEPASIVAVNAPSRANELTQIPVTVHLTANLTGHYLVRARIATNSVDQNVSLDAGQQQTLTLWLQGSAGNHQLVVSVHNPEQKRPPLTQYHHGITVEGAGTLLLISDRHQQLPGLPAEARKQLTVTSALLMSHLEWLAEATTIVLDNIAIEDLPPQAWALLEQQVRQRGTSMWVLGGDHSFSAGGYRGSVLEEQLLPVISEAALQKPAAAVVFLIDHSGSMGGSDGHNMALSMANRAVEASVAALAAEDQVGLVEFADRARLVAAPGRYSRQQLLQLLTLDASGSTQLSAGLEQAIAQLRQSELEQRLLVLVTDGFTADIDIAAWRLQLREAGVTLVALAVGVAPDLETLEQLAWSEDSQVLRVSKVSDLPQLMANTVAQQRNPARGATQVIQRRSLDNTTSAYQWPEVSQLQTTRAKQQARQYLVAASGEPLLADIRVGAGRVLALPAGLYEWVPAWQSWPQLSRVMKQLMQLDGAFNDSSALTLEAQQVGRELRIVVEMAPVNGAAMTTLTVYGPNAQRLDLAMPASAPGLYMQTVKNIQPGNHLLQVNQGDLEIEQAYYHQPVGELSAAREAGLLTLWTTSALAELAINEQQHKPRWFALLAAVLAYLTSVWLESGRPGILRRSPPH</sequence>
<dbReference type="PANTHER" id="PTHR37947">
    <property type="entry name" value="BLL2462 PROTEIN"/>
    <property type="match status" value="1"/>
</dbReference>
<evidence type="ECO:0000313" key="2">
    <source>
        <dbReference type="EMBL" id="MCX2980317.1"/>
    </source>
</evidence>
<keyword evidence="3" id="KW-1185">Reference proteome</keyword>
<dbReference type="InterPro" id="IPR017868">
    <property type="entry name" value="Filamin/ABP280_repeat-like"/>
</dbReference>
<dbReference type="Proteomes" id="UP001143362">
    <property type="component" value="Unassembled WGS sequence"/>
</dbReference>
<dbReference type="Gene3D" id="3.40.50.410">
    <property type="entry name" value="von Willebrand factor, type A domain"/>
    <property type="match status" value="1"/>
</dbReference>
<dbReference type="PROSITE" id="PS50194">
    <property type="entry name" value="FILAMIN_REPEAT"/>
    <property type="match status" value="1"/>
</dbReference>
<dbReference type="SUPFAM" id="SSF52317">
    <property type="entry name" value="Class I glutamine amidotransferase-like"/>
    <property type="match status" value="1"/>
</dbReference>
<name>A0ABT3TDD3_9GAMM</name>
<dbReference type="EMBL" id="SHNN01000001">
    <property type="protein sequence ID" value="MCX2980317.1"/>
    <property type="molecule type" value="Genomic_DNA"/>
</dbReference>
<evidence type="ECO:0000259" key="1">
    <source>
        <dbReference type="PROSITE" id="PS50234"/>
    </source>
</evidence>
<dbReference type="PROSITE" id="PS50234">
    <property type="entry name" value="VWFA"/>
    <property type="match status" value="1"/>
</dbReference>
<dbReference type="SUPFAM" id="SSF53300">
    <property type="entry name" value="vWA-like"/>
    <property type="match status" value="1"/>
</dbReference>
<evidence type="ECO:0000313" key="3">
    <source>
        <dbReference type="Proteomes" id="UP001143362"/>
    </source>
</evidence>
<dbReference type="InterPro" id="IPR036465">
    <property type="entry name" value="vWFA_dom_sf"/>
</dbReference>
<accession>A0ABT3TDD3</accession>
<dbReference type="CDD" id="cd00198">
    <property type="entry name" value="vWFA"/>
    <property type="match status" value="1"/>
</dbReference>
<dbReference type="InterPro" id="IPR002035">
    <property type="entry name" value="VWF_A"/>
</dbReference>
<dbReference type="Gene3D" id="3.40.50.880">
    <property type="match status" value="1"/>
</dbReference>
<dbReference type="PANTHER" id="PTHR37947:SF1">
    <property type="entry name" value="BLL2462 PROTEIN"/>
    <property type="match status" value="1"/>
</dbReference>
<feature type="domain" description="VWFA" evidence="1">
    <location>
        <begin position="357"/>
        <end position="525"/>
    </location>
</feature>
<comment type="caution">
    <text evidence="2">The sequence shown here is derived from an EMBL/GenBank/DDBJ whole genome shotgun (WGS) entry which is preliminary data.</text>
</comment>
<organism evidence="2 3">
    <name type="scientific">Candidatus Litorirhabdus singularis</name>
    <dbReference type="NCBI Taxonomy" id="2518993"/>
    <lineage>
        <taxon>Bacteria</taxon>
        <taxon>Pseudomonadati</taxon>
        <taxon>Pseudomonadota</taxon>
        <taxon>Gammaproteobacteria</taxon>
        <taxon>Cellvibrionales</taxon>
        <taxon>Halieaceae</taxon>
        <taxon>Candidatus Litorirhabdus</taxon>
    </lineage>
</organism>
<protein>
    <submittedName>
        <fullName evidence="2">VWA domain-containing protein</fullName>
    </submittedName>
</protein>
<dbReference type="SMART" id="SM00327">
    <property type="entry name" value="VWA"/>
    <property type="match status" value="1"/>
</dbReference>
<reference evidence="2" key="1">
    <citation type="submission" date="2019-02" db="EMBL/GenBank/DDBJ databases">
        <authorList>
            <person name="Li S.-H."/>
        </authorList>
    </citation>
    <scope>NUCLEOTIDE SEQUENCE</scope>
    <source>
        <strain evidence="2">IMCC14734</strain>
    </source>
</reference>
<proteinExistence type="predicted"/>
<gene>
    <name evidence="2" type="ORF">EYC98_05465</name>
</gene>